<proteinExistence type="predicted"/>
<dbReference type="Proteomes" id="UP000019222">
    <property type="component" value="Chromosome"/>
</dbReference>
<gene>
    <name evidence="1" type="ORF">B843_04210</name>
</gene>
<evidence type="ECO:0000313" key="2">
    <source>
        <dbReference type="Proteomes" id="UP000019222"/>
    </source>
</evidence>
<dbReference type="Gene3D" id="3.40.710.10">
    <property type="entry name" value="DD-peptidase/beta-lactamase superfamily"/>
    <property type="match status" value="1"/>
</dbReference>
<name>W5XYX8_9CORY</name>
<protein>
    <submittedName>
        <fullName evidence="1">Uncharacterized protein</fullName>
    </submittedName>
</protein>
<dbReference type="AlphaFoldDB" id="W5XYX8"/>
<dbReference type="HOGENOM" id="CLU_058592_0_1_11"/>
<dbReference type="InterPro" id="IPR012338">
    <property type="entry name" value="Beta-lactam/transpept-like"/>
</dbReference>
<dbReference type="SUPFAM" id="SSF56601">
    <property type="entry name" value="beta-lactamase/transpeptidase-like"/>
    <property type="match status" value="1"/>
</dbReference>
<dbReference type="EMBL" id="CP004353">
    <property type="protein sequence ID" value="AHI22231.1"/>
    <property type="molecule type" value="Genomic_DNA"/>
</dbReference>
<organism evidence="1 2">
    <name type="scientific">Corynebacterium vitaeruminis DSM 20294</name>
    <dbReference type="NCBI Taxonomy" id="1224164"/>
    <lineage>
        <taxon>Bacteria</taxon>
        <taxon>Bacillati</taxon>
        <taxon>Actinomycetota</taxon>
        <taxon>Actinomycetes</taxon>
        <taxon>Mycobacteriales</taxon>
        <taxon>Corynebacteriaceae</taxon>
        <taxon>Corynebacterium</taxon>
    </lineage>
</organism>
<reference evidence="1 2" key="1">
    <citation type="submission" date="2013-02" db="EMBL/GenBank/DDBJ databases">
        <title>The complete genome sequence of Corynebacterium vitaeruminis DSM 20294.</title>
        <authorList>
            <person name="Ruckert C."/>
            <person name="Albersmeier A."/>
            <person name="Kalinowski J."/>
        </authorList>
    </citation>
    <scope>NUCLEOTIDE SEQUENCE [LARGE SCALE GENOMIC DNA]</scope>
    <source>
        <strain evidence="2">ATCC 10234</strain>
    </source>
</reference>
<dbReference type="STRING" id="1224164.B843_04210"/>
<accession>W5XYX8</accession>
<dbReference type="eggNOG" id="COG1686">
    <property type="taxonomic scope" value="Bacteria"/>
</dbReference>
<dbReference type="KEGG" id="cvt:B843_04210"/>
<sequence>MALIALPVVAGDSNTSASRLSTPTAQADTSDAEEIQLITDTAPELEKQTINPAPNQLTYVNLGTGDHIGTVSERFSRPALSLAKLYIADYVFDHGNQSQKNAAIEMIEESSDRQADELFDDFPDCITDTAEKYNLQSTFTYGRWGYSYTSTFDIVSFLTQLLRADPNSEILEAMKDAASTAEDGTKQDFGTDRLAGVEGSKWGWSDDNTLHSSVSFGTDGDGNTFVAAAMITGSDTELTEYTKTQLGDVVGMASSRKLPFFKVMGQ</sequence>
<evidence type="ECO:0000313" key="1">
    <source>
        <dbReference type="EMBL" id="AHI22231.1"/>
    </source>
</evidence>
<keyword evidence="2" id="KW-1185">Reference proteome</keyword>
<dbReference type="PATRIC" id="fig|1224164.3.peg.837"/>